<feature type="domain" description="IstB-like ATP-binding" evidence="2">
    <location>
        <begin position="130"/>
        <end position="235"/>
    </location>
</feature>
<dbReference type="Gene3D" id="3.40.50.300">
    <property type="entry name" value="P-loop containing nucleotide triphosphate hydrolases"/>
    <property type="match status" value="1"/>
</dbReference>
<keyword evidence="4" id="KW-1185">Reference proteome</keyword>
<protein>
    <submittedName>
        <fullName evidence="3">ATP-binding protein</fullName>
    </submittedName>
</protein>
<reference evidence="3 4" key="1">
    <citation type="submission" date="2024-04" db="EMBL/GenBank/DDBJ databases">
        <title>Defined microbial consortia suppress multidrug-resistant proinflammatory Enterobacteriaceae via ecological control.</title>
        <authorList>
            <person name="Furuichi M."/>
            <person name="Kawaguchi T."/>
            <person name="Pust M."/>
            <person name="Yasuma K."/>
            <person name="Plichta D."/>
            <person name="Hasegawa N."/>
            <person name="Ohya T."/>
            <person name="Bhattarai S."/>
            <person name="Sasajima S."/>
            <person name="Aoto Y."/>
            <person name="Tuganbaev T."/>
            <person name="Yaginuma M."/>
            <person name="Ueda M."/>
            <person name="Okahashi N."/>
            <person name="Amafuji K."/>
            <person name="Kiridooshi Y."/>
            <person name="Sugita K."/>
            <person name="Strazar M."/>
            <person name="Skelly A."/>
            <person name="Suda W."/>
            <person name="Hattori M."/>
            <person name="Nakamoto N."/>
            <person name="Caballero S."/>
            <person name="Norman J."/>
            <person name="Olle B."/>
            <person name="Tanoue T."/>
            <person name="Arita M."/>
            <person name="Bucci V."/>
            <person name="Atarashi K."/>
            <person name="Xavier R."/>
            <person name="Honda K."/>
        </authorList>
    </citation>
    <scope>NUCLEOTIDE SEQUENCE [LARGE SCALE GENOMIC DNA]</scope>
    <source>
        <strain evidence="4">k04-0078-D8-1</strain>
    </source>
</reference>
<organism evidence="3 4">
    <name type="scientific">Blautia hominis</name>
    <dbReference type="NCBI Taxonomy" id="2025493"/>
    <lineage>
        <taxon>Bacteria</taxon>
        <taxon>Bacillati</taxon>
        <taxon>Bacillota</taxon>
        <taxon>Clostridia</taxon>
        <taxon>Lachnospirales</taxon>
        <taxon>Lachnospiraceae</taxon>
        <taxon>Blautia</taxon>
    </lineage>
</organism>
<dbReference type="PANTHER" id="PTHR30050">
    <property type="entry name" value="CHROMOSOMAL REPLICATION INITIATOR PROTEIN DNAA"/>
    <property type="match status" value="1"/>
</dbReference>
<dbReference type="InterPro" id="IPR002611">
    <property type="entry name" value="IstB_ATP-bd"/>
</dbReference>
<proteinExistence type="predicted"/>
<dbReference type="SUPFAM" id="SSF52540">
    <property type="entry name" value="P-loop containing nucleoside triphosphate hydrolases"/>
    <property type="match status" value="1"/>
</dbReference>
<keyword evidence="3" id="KW-0067">ATP-binding</keyword>
<keyword evidence="3" id="KW-0547">Nucleotide-binding</keyword>
<dbReference type="RefSeq" id="WP_390406494.1">
    <property type="nucleotide sequence ID" value="NZ_BAABYW010000001.1"/>
</dbReference>
<evidence type="ECO:0000313" key="4">
    <source>
        <dbReference type="Proteomes" id="UP001600943"/>
    </source>
</evidence>
<sequence>MTLEEKLGEIERQRRDISSSSSKQGMTRKIPQDSETCPVCGGMEWVLSEEGGVLAAAPCRCRKKNLMEHRLRFADIPEAFREMRLGTFRVDVYREPEQKKKALAACRMVKEYLGMFREAEERGMGLYLYSGTKGSGKTRMAASIANELMEAHDAQVRFAVSTEILAEIRRTFDKGSEYTQSQVLDALKMVEVLVLDDFGTEKVTEWVADQFYHILNSRYVSRKVTIFTSNESLGTLKYDDRITNRIKERSYQIDFPEESVREHMAEGNMQYMMRKVMHGYR</sequence>
<dbReference type="Pfam" id="PF01695">
    <property type="entry name" value="IstB_IS21"/>
    <property type="match status" value="1"/>
</dbReference>
<dbReference type="InterPro" id="IPR027417">
    <property type="entry name" value="P-loop_NTPase"/>
</dbReference>
<gene>
    <name evidence="3" type="ORF">K040078D81_31570</name>
</gene>
<dbReference type="Proteomes" id="UP001600943">
    <property type="component" value="Unassembled WGS sequence"/>
</dbReference>
<feature type="compositionally biased region" description="Basic and acidic residues" evidence="1">
    <location>
        <begin position="1"/>
        <end position="17"/>
    </location>
</feature>
<evidence type="ECO:0000256" key="1">
    <source>
        <dbReference type="SAM" id="MobiDB-lite"/>
    </source>
</evidence>
<accession>A0ABQ0BC57</accession>
<evidence type="ECO:0000259" key="2">
    <source>
        <dbReference type="Pfam" id="PF01695"/>
    </source>
</evidence>
<comment type="caution">
    <text evidence="3">The sequence shown here is derived from an EMBL/GenBank/DDBJ whole genome shotgun (WGS) entry which is preliminary data.</text>
</comment>
<feature type="region of interest" description="Disordered" evidence="1">
    <location>
        <begin position="1"/>
        <end position="34"/>
    </location>
</feature>
<name>A0ABQ0BC57_9FIRM</name>
<dbReference type="GO" id="GO:0005524">
    <property type="term" value="F:ATP binding"/>
    <property type="evidence" value="ECO:0007669"/>
    <property type="project" value="UniProtKB-KW"/>
</dbReference>
<dbReference type="EMBL" id="BAABYW010000001">
    <property type="protein sequence ID" value="GAA6409040.1"/>
    <property type="molecule type" value="Genomic_DNA"/>
</dbReference>
<dbReference type="PANTHER" id="PTHR30050:SF4">
    <property type="entry name" value="ATP-BINDING PROTEIN RV3427C IN INSERTION SEQUENCE-RELATED"/>
    <property type="match status" value="1"/>
</dbReference>
<evidence type="ECO:0000313" key="3">
    <source>
        <dbReference type="EMBL" id="GAA6409040.1"/>
    </source>
</evidence>